<organism evidence="15 16">
    <name type="scientific">Coemansia spiralis</name>
    <dbReference type="NCBI Taxonomy" id="417178"/>
    <lineage>
        <taxon>Eukaryota</taxon>
        <taxon>Fungi</taxon>
        <taxon>Fungi incertae sedis</taxon>
        <taxon>Zoopagomycota</taxon>
        <taxon>Kickxellomycotina</taxon>
        <taxon>Kickxellomycetes</taxon>
        <taxon>Kickxellales</taxon>
        <taxon>Kickxellaceae</taxon>
        <taxon>Coemansia</taxon>
    </lineage>
</organism>
<protein>
    <submittedName>
        <fullName evidence="15">Uncharacterized protein</fullName>
    </submittedName>
</protein>
<keyword evidence="7" id="KW-0067">ATP-binding</keyword>
<feature type="transmembrane region" description="Helical" evidence="12">
    <location>
        <begin position="298"/>
        <end position="317"/>
    </location>
</feature>
<evidence type="ECO:0000256" key="7">
    <source>
        <dbReference type="ARBA" id="ARBA00022840"/>
    </source>
</evidence>
<dbReference type="FunFam" id="3.40.50.300:FF:000450">
    <property type="entry name" value="ABC transporter C family member 2"/>
    <property type="match status" value="1"/>
</dbReference>
<keyword evidence="3" id="KW-0813">Transport</keyword>
<feature type="domain" description="ABC transporter" evidence="13">
    <location>
        <begin position="594"/>
        <end position="818"/>
    </location>
</feature>
<dbReference type="CDD" id="cd18595">
    <property type="entry name" value="ABC_6TM_MRP1_2_3_6_D1_like"/>
    <property type="match status" value="1"/>
</dbReference>
<feature type="transmembrane region" description="Helical" evidence="12">
    <location>
        <begin position="398"/>
        <end position="416"/>
    </location>
</feature>
<dbReference type="Pfam" id="PF00005">
    <property type="entry name" value="ABC_tran"/>
    <property type="match status" value="1"/>
</dbReference>
<evidence type="ECO:0000256" key="5">
    <source>
        <dbReference type="ARBA" id="ARBA00022737"/>
    </source>
</evidence>
<dbReference type="AlphaFoldDB" id="A0A9W8G8N4"/>
<evidence type="ECO:0000256" key="9">
    <source>
        <dbReference type="ARBA" id="ARBA00022989"/>
    </source>
</evidence>
<sequence length="1256" mass="139039">MLNLLFVGLALYRLKQLQALYALPRFNTKTAVYWVKLSLASAIALAAVFELLFTAAKLPLSGMVNVFTASLIIQSAAYLVAIRLHYYEQTRARKSSDILLLYWLTTVIVSLVVLRTDIGTKHAPLAAYPAVRAARYTMLLFTIALFCAELWPRKSTEYVLAVDGDSDVASVSRFGMRAPVEDANIFSQLTFSWMSPLLKLGQHKQISEDDLWEVPSDCAPANIAETFDANWQHEIDHSEKRSPSLIRALWKTVGAQYVLGGCFKLAQDILSFSKPVVLSMILGFVASHKTDKPQPMSFGYFYAGCMLALQITQSIALNQSLQLGYVTAIKIKSSLTTAIYKKAVWLSNETRQKYKTGEIFTMLTSDVDSVARLSDHAHIFWSGPLQIILGTYLLYNTLGWSALASIVVMVASMPVNRGLTARMQVLKKEQRTNKGKRIALVGEALSGAKIIKLYAWERPILSKIQYVRESLELASLSKFGRMFAWASVSMTTVPFLVSFTTFLVYSAFDGVSHGPLNARLVFVSLSLFNLLRSPLTMLPKSISTLVDAGVAAGRIHKLLTSDELDVESVTRLESVRRSNRETLVPGGSDMNVAVQVSGGSFRWSSKDSVQLDNINLSALSGEHLAIVGRVGSGKSSLLSALLGDMQKEAGEVVVHGQVAYVPQLPWMMNATLRSNILFGLKYDEAFYNRVIDACALLPDLEMLPAGDMTEIGEKGINLSGGQKARVSLARAVYSRADIYILDDPLSAVDAHVARHLFDQVLGPVGLLKSCCRIHATNAIQYIGKCNSVLMLQDGRIAEYGTVNDLLEKRGLVHSLIQEYGVAESATPSTLGNVSPSDSVVRMAAAIESSTHDNAGDLNAQRRHSTLKSLPAASMAPAQRTGQRQVATDGGNGALISQEVSAVGKVSMEAYIDYFRACTWSGIMMQVFGVLLSQGFLVFSNVWLKVWANSNEIHGHEDMPDQHSTLYYLSVYGALGLLSVVFAYGRSAVQWSVCAVRCGRTTHRNMLAAVFRSPMSFFDTTPLGRILQRFTKDQFNVDETIPRTFGSWFQNFSTVLLSLSVIVVAMPAFGLVIVPMVLFFFYLKNYFLETSRTLKRLDSTTRSPIYASFQEMLVGVATIRAYGMSERFMAENLRKIDANQRCYYPSVSLYRWLAVRMEFMSVLIVFATTMLGVASLLTGKGDAGLVGLSISYAMQSTQQINWMLRMECDLENSMCNYVRIQEYEQLAPEAPDVIEDNRPERSWPMEGTVEFKNYSTR</sequence>
<keyword evidence="5" id="KW-0677">Repeat</keyword>
<accession>A0A9W8G8N4</accession>
<feature type="domain" description="ABC transmembrane type-1" evidence="14">
    <location>
        <begin position="926"/>
        <end position="1205"/>
    </location>
</feature>
<feature type="transmembrane region" description="Helical" evidence="12">
    <location>
        <begin position="134"/>
        <end position="151"/>
    </location>
</feature>
<feature type="transmembrane region" description="Helical" evidence="12">
    <location>
        <begin position="922"/>
        <end position="943"/>
    </location>
</feature>
<evidence type="ECO:0000313" key="16">
    <source>
        <dbReference type="Proteomes" id="UP001151516"/>
    </source>
</evidence>
<dbReference type="CDD" id="cd18603">
    <property type="entry name" value="ABC_6TM_MRP1_2_3_6_D2_like"/>
    <property type="match status" value="1"/>
</dbReference>
<dbReference type="InterPro" id="IPR027417">
    <property type="entry name" value="P-loop_NTPase"/>
</dbReference>
<comment type="subcellular location">
    <subcellularLocation>
        <location evidence="1">Vacuole membrane</location>
        <topology evidence="1">Multi-pass membrane protein</topology>
    </subcellularLocation>
</comment>
<feature type="non-terminal residue" evidence="15">
    <location>
        <position position="1256"/>
    </location>
</feature>
<dbReference type="Pfam" id="PF00664">
    <property type="entry name" value="ABC_membrane"/>
    <property type="match status" value="2"/>
</dbReference>
<feature type="transmembrane region" description="Helical" evidence="12">
    <location>
        <begin position="1054"/>
        <end position="1082"/>
    </location>
</feature>
<dbReference type="GO" id="GO:0140359">
    <property type="term" value="F:ABC-type transporter activity"/>
    <property type="evidence" value="ECO:0007669"/>
    <property type="project" value="InterPro"/>
</dbReference>
<reference evidence="15" key="1">
    <citation type="submission" date="2022-07" db="EMBL/GenBank/DDBJ databases">
        <title>Phylogenomic reconstructions and comparative analyses of Kickxellomycotina fungi.</title>
        <authorList>
            <person name="Reynolds N.K."/>
            <person name="Stajich J.E."/>
            <person name="Barry K."/>
            <person name="Grigoriev I.V."/>
            <person name="Crous P."/>
            <person name="Smith M.E."/>
        </authorList>
    </citation>
    <scope>NUCLEOTIDE SEQUENCE</scope>
    <source>
        <strain evidence="15">CBS 109367</strain>
    </source>
</reference>
<dbReference type="GO" id="GO:0016887">
    <property type="term" value="F:ATP hydrolysis activity"/>
    <property type="evidence" value="ECO:0007669"/>
    <property type="project" value="InterPro"/>
</dbReference>
<gene>
    <name evidence="15" type="ORF">IWW39_006179</name>
</gene>
<keyword evidence="10 12" id="KW-0472">Membrane</keyword>
<dbReference type="InterPro" id="IPR011527">
    <property type="entry name" value="ABC1_TM_dom"/>
</dbReference>
<evidence type="ECO:0000256" key="2">
    <source>
        <dbReference type="ARBA" id="ARBA00009726"/>
    </source>
</evidence>
<dbReference type="FunFam" id="1.20.1560.10:FF:000006">
    <property type="entry name" value="ATP-binding cassette, sub-family C (CFTR/MRP), member 9"/>
    <property type="match status" value="1"/>
</dbReference>
<evidence type="ECO:0000256" key="6">
    <source>
        <dbReference type="ARBA" id="ARBA00022741"/>
    </source>
</evidence>
<dbReference type="InterPro" id="IPR003439">
    <property type="entry name" value="ABC_transporter-like_ATP-bd"/>
</dbReference>
<keyword evidence="8" id="KW-1278">Translocase</keyword>
<feature type="transmembrane region" description="Helical" evidence="12">
    <location>
        <begin position="64"/>
        <end position="86"/>
    </location>
</feature>
<dbReference type="Gene3D" id="1.20.1560.10">
    <property type="entry name" value="ABC transporter type 1, transmembrane domain"/>
    <property type="match status" value="2"/>
</dbReference>
<comment type="similarity">
    <text evidence="2">Belongs to the ABC transporter superfamily. ABCC family. Conjugate transporter (TC 3.A.1.208) subfamily.</text>
</comment>
<feature type="region of interest" description="Disordered" evidence="11">
    <location>
        <begin position="868"/>
        <end position="887"/>
    </location>
</feature>
<feature type="transmembrane region" description="Helical" evidence="12">
    <location>
        <begin position="482"/>
        <end position="504"/>
    </location>
</feature>
<feature type="domain" description="ABC transmembrane type-1" evidence="14">
    <location>
        <begin position="258"/>
        <end position="547"/>
    </location>
</feature>
<evidence type="ECO:0000256" key="10">
    <source>
        <dbReference type="ARBA" id="ARBA00023136"/>
    </source>
</evidence>
<dbReference type="PROSITE" id="PS00211">
    <property type="entry name" value="ABC_TRANSPORTER_1"/>
    <property type="match status" value="1"/>
</dbReference>
<dbReference type="Pfam" id="PF24357">
    <property type="entry name" value="TMD0_ABC"/>
    <property type="match status" value="1"/>
</dbReference>
<dbReference type="SMART" id="SM00382">
    <property type="entry name" value="AAA"/>
    <property type="match status" value="1"/>
</dbReference>
<dbReference type="InterPro" id="IPR003593">
    <property type="entry name" value="AAA+_ATPase"/>
</dbReference>
<feature type="transmembrane region" description="Helical" evidence="12">
    <location>
        <begin position="1158"/>
        <end position="1178"/>
    </location>
</feature>
<dbReference type="SUPFAM" id="SSF90123">
    <property type="entry name" value="ABC transporter transmembrane region"/>
    <property type="match status" value="2"/>
</dbReference>
<evidence type="ECO:0000256" key="8">
    <source>
        <dbReference type="ARBA" id="ARBA00022967"/>
    </source>
</evidence>
<feature type="transmembrane region" description="Helical" evidence="12">
    <location>
        <begin position="98"/>
        <end position="114"/>
    </location>
</feature>
<dbReference type="PROSITE" id="PS50929">
    <property type="entry name" value="ABC_TM1F"/>
    <property type="match status" value="2"/>
</dbReference>
<evidence type="ECO:0000256" key="11">
    <source>
        <dbReference type="SAM" id="MobiDB-lite"/>
    </source>
</evidence>
<dbReference type="OrthoDB" id="6500128at2759"/>
<proteinExistence type="inferred from homology"/>
<keyword evidence="6" id="KW-0547">Nucleotide-binding</keyword>
<evidence type="ECO:0000256" key="4">
    <source>
        <dbReference type="ARBA" id="ARBA00022692"/>
    </source>
</evidence>
<evidence type="ECO:0000256" key="3">
    <source>
        <dbReference type="ARBA" id="ARBA00022448"/>
    </source>
</evidence>
<feature type="transmembrane region" description="Helical" evidence="12">
    <location>
        <begin position="31"/>
        <end position="52"/>
    </location>
</feature>
<dbReference type="InterPro" id="IPR036640">
    <property type="entry name" value="ABC1_TM_sf"/>
</dbReference>
<dbReference type="GO" id="GO:0000329">
    <property type="term" value="C:fungal-type vacuole membrane"/>
    <property type="evidence" value="ECO:0007669"/>
    <property type="project" value="UniProtKB-ARBA"/>
</dbReference>
<dbReference type="InterPro" id="IPR017871">
    <property type="entry name" value="ABC_transporter-like_CS"/>
</dbReference>
<evidence type="ECO:0000256" key="12">
    <source>
        <dbReference type="SAM" id="Phobius"/>
    </source>
</evidence>
<dbReference type="Proteomes" id="UP001151516">
    <property type="component" value="Unassembled WGS sequence"/>
</dbReference>
<dbReference type="GO" id="GO:0005524">
    <property type="term" value="F:ATP binding"/>
    <property type="evidence" value="ECO:0007669"/>
    <property type="project" value="UniProtKB-KW"/>
</dbReference>
<keyword evidence="4 12" id="KW-0812">Transmembrane</keyword>
<feature type="transmembrane region" description="Helical" evidence="12">
    <location>
        <begin position="964"/>
        <end position="983"/>
    </location>
</feature>
<evidence type="ECO:0000259" key="14">
    <source>
        <dbReference type="PROSITE" id="PS50929"/>
    </source>
</evidence>
<keyword evidence="16" id="KW-1185">Reference proteome</keyword>
<dbReference type="SUPFAM" id="SSF52540">
    <property type="entry name" value="P-loop containing nucleoside triphosphate hydrolases"/>
    <property type="match status" value="1"/>
</dbReference>
<evidence type="ECO:0000259" key="13">
    <source>
        <dbReference type="PROSITE" id="PS50893"/>
    </source>
</evidence>
<dbReference type="FunFam" id="1.20.1560.10:FF:000010">
    <property type="entry name" value="Multidrug resistance-associated ABC transporter"/>
    <property type="match status" value="1"/>
</dbReference>
<dbReference type="InterPro" id="IPR050173">
    <property type="entry name" value="ABC_transporter_C-like"/>
</dbReference>
<dbReference type="EMBL" id="JANBTX010000506">
    <property type="protein sequence ID" value="KAJ2681971.1"/>
    <property type="molecule type" value="Genomic_DNA"/>
</dbReference>
<evidence type="ECO:0000256" key="1">
    <source>
        <dbReference type="ARBA" id="ARBA00004128"/>
    </source>
</evidence>
<dbReference type="CDD" id="cd03250">
    <property type="entry name" value="ABCC_MRP_domain1"/>
    <property type="match status" value="1"/>
</dbReference>
<dbReference type="PANTHER" id="PTHR24223:SF443">
    <property type="entry name" value="MULTIDRUG-RESISTANCE LIKE PROTEIN 1, ISOFORM I"/>
    <property type="match status" value="1"/>
</dbReference>
<dbReference type="PROSITE" id="PS50893">
    <property type="entry name" value="ABC_TRANSPORTER_2"/>
    <property type="match status" value="1"/>
</dbReference>
<keyword evidence="9 12" id="KW-1133">Transmembrane helix</keyword>
<dbReference type="InterPro" id="IPR056227">
    <property type="entry name" value="TMD0_ABC"/>
</dbReference>
<dbReference type="PANTHER" id="PTHR24223">
    <property type="entry name" value="ATP-BINDING CASSETTE SUB-FAMILY C"/>
    <property type="match status" value="1"/>
</dbReference>
<name>A0A9W8G8N4_9FUNG</name>
<evidence type="ECO:0000313" key="15">
    <source>
        <dbReference type="EMBL" id="KAJ2681971.1"/>
    </source>
</evidence>
<comment type="caution">
    <text evidence="15">The sequence shown here is derived from an EMBL/GenBank/DDBJ whole genome shotgun (WGS) entry which is preliminary data.</text>
</comment>
<dbReference type="Gene3D" id="3.40.50.300">
    <property type="entry name" value="P-loop containing nucleotide triphosphate hydrolases"/>
    <property type="match status" value="1"/>
</dbReference>